<accession>A0AC61RV44</accession>
<name>A0AC61RV44_9FIRM</name>
<evidence type="ECO:0000313" key="1">
    <source>
        <dbReference type="EMBL" id="TGY95432.1"/>
    </source>
</evidence>
<reference evidence="1" key="1">
    <citation type="submission" date="2019-04" db="EMBL/GenBank/DDBJ databases">
        <title>Microbes associate with the intestines of laboratory mice.</title>
        <authorList>
            <person name="Navarre W."/>
            <person name="Wong E."/>
            <person name="Huang K."/>
            <person name="Tropini C."/>
            <person name="Ng K."/>
            <person name="Yu B."/>
        </authorList>
    </citation>
    <scope>NUCLEOTIDE SEQUENCE</scope>
    <source>
        <strain evidence="1">NM01_1-7b</strain>
    </source>
</reference>
<dbReference type="EMBL" id="SRYA01000029">
    <property type="protein sequence ID" value="TGY95432.1"/>
    <property type="molecule type" value="Genomic_DNA"/>
</dbReference>
<keyword evidence="2" id="KW-1185">Reference proteome</keyword>
<comment type="caution">
    <text evidence="1">The sequence shown here is derived from an EMBL/GenBank/DDBJ whole genome shotgun (WGS) entry which is preliminary data.</text>
</comment>
<organism evidence="1 2">
    <name type="scientific">Petralouisia muris</name>
    <dbReference type="NCBI Taxonomy" id="3032872"/>
    <lineage>
        <taxon>Bacteria</taxon>
        <taxon>Bacillati</taxon>
        <taxon>Bacillota</taxon>
        <taxon>Clostridia</taxon>
        <taxon>Lachnospirales</taxon>
        <taxon>Lachnospiraceae</taxon>
        <taxon>Petralouisia</taxon>
    </lineage>
</organism>
<evidence type="ECO:0000313" key="2">
    <source>
        <dbReference type="Proteomes" id="UP000304953"/>
    </source>
</evidence>
<gene>
    <name evidence="1" type="ORF">E5329_14805</name>
</gene>
<sequence>MKTNFKRQLFHDLPVTIGLLVVTTGLTFFLFYFISQSPANIALFYVIGIITVARYTTGYFYGILASFLSIILINCFFTYPYFRLDFSIHSYPFTFICMLTLSSITSATTSNLKQQTEILAFHEKQLMEAEKEKMRANLLRAVSHDLRTPLTSILGSVSSMEAEEFCPNAQECQKLLHNIHDDAEWLLNMVENLLSVTRIQTETSSLKTSPEFVEEVVSESINRLQKRFPDASIQVSAPSEVLMVPMDAMLIEQVLMNLLENAVTHSKSARPVRLVVENEPDFVRFRVIDYGIGLQEGRLEDIFNGTWSDGSPSDTRKGMGIGLSICKTIISAHHGSITAQNHLEGAEFIFTLPKEEAYA</sequence>
<proteinExistence type="predicted"/>
<protein>
    <submittedName>
        <fullName evidence="1">DUF4118 domain-containing protein</fullName>
    </submittedName>
</protein>
<dbReference type="Proteomes" id="UP000304953">
    <property type="component" value="Unassembled WGS sequence"/>
</dbReference>